<feature type="compositionally biased region" description="Polar residues" evidence="1">
    <location>
        <begin position="34"/>
        <end position="56"/>
    </location>
</feature>
<feature type="compositionally biased region" description="Polar residues" evidence="1">
    <location>
        <begin position="387"/>
        <end position="397"/>
    </location>
</feature>
<feature type="compositionally biased region" description="Basic and acidic residues" evidence="1">
    <location>
        <begin position="1"/>
        <end position="23"/>
    </location>
</feature>
<accession>A0ABD3F302</accession>
<dbReference type="AlphaFoldDB" id="A0ABD3F302"/>
<proteinExistence type="predicted"/>
<dbReference type="Proteomes" id="UP001632037">
    <property type="component" value="Unassembled WGS sequence"/>
</dbReference>
<keyword evidence="3" id="KW-1185">Reference proteome</keyword>
<feature type="compositionally biased region" description="Acidic residues" evidence="1">
    <location>
        <begin position="249"/>
        <end position="264"/>
    </location>
</feature>
<feature type="compositionally biased region" description="Polar residues" evidence="1">
    <location>
        <begin position="94"/>
        <end position="106"/>
    </location>
</feature>
<feature type="region of interest" description="Disordered" evidence="1">
    <location>
        <begin position="1"/>
        <end position="317"/>
    </location>
</feature>
<organism evidence="2 3">
    <name type="scientific">Phytophthora oleae</name>
    <dbReference type="NCBI Taxonomy" id="2107226"/>
    <lineage>
        <taxon>Eukaryota</taxon>
        <taxon>Sar</taxon>
        <taxon>Stramenopiles</taxon>
        <taxon>Oomycota</taxon>
        <taxon>Peronosporomycetes</taxon>
        <taxon>Peronosporales</taxon>
        <taxon>Peronosporaceae</taxon>
        <taxon>Phytophthora</taxon>
    </lineage>
</organism>
<protein>
    <submittedName>
        <fullName evidence="2">Uncharacterized protein</fullName>
    </submittedName>
</protein>
<feature type="compositionally biased region" description="Polar residues" evidence="1">
    <location>
        <begin position="211"/>
        <end position="227"/>
    </location>
</feature>
<dbReference type="EMBL" id="JBIMZQ010000043">
    <property type="protein sequence ID" value="KAL3660026.1"/>
    <property type="molecule type" value="Genomic_DNA"/>
</dbReference>
<evidence type="ECO:0000256" key="1">
    <source>
        <dbReference type="SAM" id="MobiDB-lite"/>
    </source>
</evidence>
<reference evidence="2 3" key="1">
    <citation type="submission" date="2024-09" db="EMBL/GenBank/DDBJ databases">
        <title>Genome sequencing and assembly of Phytophthora oleae, isolate VK10A, causative agent of rot of olive drupes.</title>
        <authorList>
            <person name="Conti Taguali S."/>
            <person name="Riolo M."/>
            <person name="La Spada F."/>
            <person name="Cacciola S.O."/>
            <person name="Dionisio G."/>
        </authorList>
    </citation>
    <scope>NUCLEOTIDE SEQUENCE [LARGE SCALE GENOMIC DNA]</scope>
    <source>
        <strain evidence="2 3">VK10A</strain>
    </source>
</reference>
<feature type="compositionally biased region" description="Polar residues" evidence="1">
    <location>
        <begin position="435"/>
        <end position="456"/>
    </location>
</feature>
<evidence type="ECO:0000313" key="3">
    <source>
        <dbReference type="Proteomes" id="UP001632037"/>
    </source>
</evidence>
<feature type="compositionally biased region" description="Polar residues" evidence="1">
    <location>
        <begin position="275"/>
        <end position="304"/>
    </location>
</feature>
<name>A0ABD3F302_9STRA</name>
<feature type="compositionally biased region" description="Polar residues" evidence="1">
    <location>
        <begin position="340"/>
        <end position="356"/>
    </location>
</feature>
<evidence type="ECO:0000313" key="2">
    <source>
        <dbReference type="EMBL" id="KAL3660026.1"/>
    </source>
</evidence>
<feature type="compositionally biased region" description="Polar residues" evidence="1">
    <location>
        <begin position="407"/>
        <end position="416"/>
    </location>
</feature>
<sequence length="566" mass="60908">MEVQTEKKTYEDGITDDTCKETDPGSVWNVDPNPHSNPEPYQNESVGATGETNPGSVWNVDPNPHSNPEPYQNENIGATGETYLGSVWNVDPNPHNSPEPYQNENVGATGETYPRNIWNVDPNPENNPDPYQNESNSDGISQSARDNGESNMKSATWNVDPDPSSSEKGGGETDRVIWNADPNPDDPDAPLDDVPVVYSDDEDDAHEAAEGQSNSVPSDDNNESTVWNLPPRPSLPTEETPEDPVASQEAEEDSVQEDSDDDGDNSQKEVWNADPTPTSYEHEATTSMTENSNVEHQTGMNQPVWNLDPEPVPVSMPKTALSPAVQLIHDDANGEISSEAAASTANEIVDADSSTSEDAKPVPTVPSSNTEYGGNPWNLEPKVSLSPPDSNTENGDNPWNLEPKSSAPASNNTDGGQSVDIPVHNARSAGELSSEPDTNTAWNLTPSVPETVSNLDSEGGNEEDNPSSVWNLDPHTGDASEPPDTFTVVTASELLQEDEDDVSKPQSTVKQLEMETPAESSGNYDDGTEVASNPSSAREYEDDATPEYTPPSTARDLDAGDEDPTW</sequence>
<feature type="compositionally biased region" description="Polar residues" evidence="1">
    <location>
        <begin position="64"/>
        <end position="76"/>
    </location>
</feature>
<feature type="compositionally biased region" description="Low complexity" evidence="1">
    <location>
        <begin position="119"/>
        <end position="130"/>
    </location>
</feature>
<feature type="compositionally biased region" description="Polar residues" evidence="1">
    <location>
        <begin position="132"/>
        <end position="167"/>
    </location>
</feature>
<gene>
    <name evidence="2" type="ORF">V7S43_014950</name>
</gene>
<comment type="caution">
    <text evidence="2">The sequence shown here is derived from an EMBL/GenBank/DDBJ whole genome shotgun (WGS) entry which is preliminary data.</text>
</comment>
<feature type="region of interest" description="Disordered" evidence="1">
    <location>
        <begin position="330"/>
        <end position="566"/>
    </location>
</feature>